<dbReference type="InterPro" id="IPR004358">
    <property type="entry name" value="Sig_transdc_His_kin-like_C"/>
</dbReference>
<dbReference type="EMBL" id="RRCN01000001">
    <property type="protein sequence ID" value="RRJ63196.1"/>
    <property type="molecule type" value="Genomic_DNA"/>
</dbReference>
<dbReference type="PROSITE" id="PS50885">
    <property type="entry name" value="HAMP"/>
    <property type="match status" value="1"/>
</dbReference>
<keyword evidence="11 12" id="KW-0472">Membrane</keyword>
<feature type="domain" description="HAMP" evidence="14">
    <location>
        <begin position="330"/>
        <end position="382"/>
    </location>
</feature>
<dbReference type="CDD" id="cd06225">
    <property type="entry name" value="HAMP"/>
    <property type="match status" value="1"/>
</dbReference>
<dbReference type="RefSeq" id="WP_128631040.1">
    <property type="nucleotide sequence ID" value="NZ_RRCN01000001.1"/>
</dbReference>
<dbReference type="PANTHER" id="PTHR34220:SF7">
    <property type="entry name" value="SENSOR HISTIDINE KINASE YPDA"/>
    <property type="match status" value="1"/>
</dbReference>
<dbReference type="AlphaFoldDB" id="A0A3P3TZS9"/>
<keyword evidence="12" id="KW-1133">Transmembrane helix</keyword>
<evidence type="ECO:0000256" key="6">
    <source>
        <dbReference type="ARBA" id="ARBA00022679"/>
    </source>
</evidence>
<evidence type="ECO:0000313" key="16">
    <source>
        <dbReference type="Proteomes" id="UP000267017"/>
    </source>
</evidence>
<dbReference type="SUPFAM" id="SSF55874">
    <property type="entry name" value="ATPase domain of HSP90 chaperone/DNA topoisomerase II/histidine kinase"/>
    <property type="match status" value="1"/>
</dbReference>
<dbReference type="PROSITE" id="PS50109">
    <property type="entry name" value="HIS_KIN"/>
    <property type="match status" value="1"/>
</dbReference>
<dbReference type="EC" id="2.7.13.3" evidence="3"/>
<comment type="caution">
    <text evidence="15">The sequence shown here is derived from an EMBL/GenBank/DDBJ whole genome shotgun (WGS) entry which is preliminary data.</text>
</comment>
<evidence type="ECO:0000259" key="13">
    <source>
        <dbReference type="PROSITE" id="PS50109"/>
    </source>
</evidence>
<dbReference type="Pfam" id="PF00672">
    <property type="entry name" value="HAMP"/>
    <property type="match status" value="1"/>
</dbReference>
<evidence type="ECO:0000256" key="5">
    <source>
        <dbReference type="ARBA" id="ARBA00022553"/>
    </source>
</evidence>
<protein>
    <recommendedName>
        <fullName evidence="3">histidine kinase</fullName>
        <ecNumber evidence="3">2.7.13.3</ecNumber>
    </recommendedName>
</protein>
<keyword evidence="12" id="KW-0812">Transmembrane</keyword>
<evidence type="ECO:0000256" key="11">
    <source>
        <dbReference type="ARBA" id="ARBA00023136"/>
    </source>
</evidence>
<dbReference type="OrthoDB" id="9776552at2"/>
<keyword evidence="7" id="KW-0547">Nucleotide-binding</keyword>
<evidence type="ECO:0000256" key="10">
    <source>
        <dbReference type="ARBA" id="ARBA00023012"/>
    </source>
</evidence>
<evidence type="ECO:0000259" key="14">
    <source>
        <dbReference type="PROSITE" id="PS50885"/>
    </source>
</evidence>
<dbReference type="Gene3D" id="6.10.340.10">
    <property type="match status" value="1"/>
</dbReference>
<evidence type="ECO:0000256" key="8">
    <source>
        <dbReference type="ARBA" id="ARBA00022777"/>
    </source>
</evidence>
<evidence type="ECO:0000313" key="15">
    <source>
        <dbReference type="EMBL" id="RRJ63196.1"/>
    </source>
</evidence>
<keyword evidence="9" id="KW-0067">ATP-binding</keyword>
<dbReference type="InterPro" id="IPR003660">
    <property type="entry name" value="HAMP_dom"/>
</dbReference>
<evidence type="ECO:0000256" key="7">
    <source>
        <dbReference type="ARBA" id="ARBA00022741"/>
    </source>
</evidence>
<dbReference type="SMART" id="SM00304">
    <property type="entry name" value="HAMP"/>
    <property type="match status" value="1"/>
</dbReference>
<dbReference type="PANTHER" id="PTHR34220">
    <property type="entry name" value="SENSOR HISTIDINE KINASE YPDA"/>
    <property type="match status" value="1"/>
</dbReference>
<dbReference type="InterPro" id="IPR010559">
    <property type="entry name" value="Sig_transdc_His_kin_internal"/>
</dbReference>
<dbReference type="Pfam" id="PF06580">
    <property type="entry name" value="His_kinase"/>
    <property type="match status" value="1"/>
</dbReference>
<sequence>MSFRFKPLKSWSLRAKILLIFLLLISIPLSLQGVATYVDFSSSIERRTSDYTAQLVDQINRNLDRTLMEMQRLTLMPVYDSGVLSILRKYGGEDSLHQQPTVEERSKMQLYIASMTFDRPEIDSIQIFAGSGYTFSSLAPSAIAAYTDVERQPWYSRVEEARGAWVLLPPHRPSYYLDGNQSYFSVARLIREPNTNRTLGLVKIDLKQTLFKQLVDNARMEENGGIVVQNSREELFYTAPAEKDTETAKLLPDRIRELSGRSETASQLLHMEGNEYLVVSNYSKYSDINIVSYIPVASLLVETKELRNFTLLAGIICLVLAGAFATYFSYRLTKPLGTLVRKMRLVERGDFKQSVPAVTEDEIGRLGSGFNRMVEEIDRLVHEVYVLGMREREAELAALQSQIHPHFIYNTLESISMLARQRGNEDVSEMATALGRLIRSAVEQDLSLIRLGEELETAESYIRIQKMRHGSRLRAMFDIEEGLEDCLVPKLLLQPLIENAIMHGIGDREQGGTVYVTAARFEDVVLLTVSDDGRGMSEEELAALRGSLEEAAADDAANMPALPIRGHGVALKNIKQRLLLIYGGDCDLEIDGSLGQGTAFTVTLPFVTQKEQEVGIK</sequence>
<dbReference type="InterPro" id="IPR050640">
    <property type="entry name" value="Bact_2-comp_sensor_kinase"/>
</dbReference>
<dbReference type="Proteomes" id="UP000267017">
    <property type="component" value="Unassembled WGS sequence"/>
</dbReference>
<accession>A0A3P3TZS9</accession>
<feature type="transmembrane region" description="Helical" evidence="12">
    <location>
        <begin position="309"/>
        <end position="330"/>
    </location>
</feature>
<dbReference type="InterPro" id="IPR003594">
    <property type="entry name" value="HATPase_dom"/>
</dbReference>
<evidence type="ECO:0000256" key="3">
    <source>
        <dbReference type="ARBA" id="ARBA00012438"/>
    </source>
</evidence>
<evidence type="ECO:0000256" key="9">
    <source>
        <dbReference type="ARBA" id="ARBA00022840"/>
    </source>
</evidence>
<reference evidence="15 16" key="1">
    <citation type="submission" date="2018-11" db="EMBL/GenBank/DDBJ databases">
        <title>Genome sequencing of Paenibacillus sp. KCOM 3021 (= ChDC PVNT-B20).</title>
        <authorList>
            <person name="Kook J.-K."/>
            <person name="Park S.-N."/>
            <person name="Lim Y.K."/>
        </authorList>
    </citation>
    <scope>NUCLEOTIDE SEQUENCE [LARGE SCALE GENOMIC DNA]</scope>
    <source>
        <strain evidence="15 16">KCOM 3021</strain>
    </source>
</reference>
<feature type="domain" description="Histidine kinase" evidence="13">
    <location>
        <begin position="492"/>
        <end position="608"/>
    </location>
</feature>
<comment type="subcellular location">
    <subcellularLocation>
        <location evidence="2">Cell membrane</location>
        <topology evidence="2">Multi-pass membrane protein</topology>
    </subcellularLocation>
</comment>
<evidence type="ECO:0000256" key="2">
    <source>
        <dbReference type="ARBA" id="ARBA00004651"/>
    </source>
</evidence>
<dbReference type="Gene3D" id="3.30.565.10">
    <property type="entry name" value="Histidine kinase-like ATPase, C-terminal domain"/>
    <property type="match status" value="1"/>
</dbReference>
<comment type="catalytic activity">
    <reaction evidence="1">
        <text>ATP + protein L-histidine = ADP + protein N-phospho-L-histidine.</text>
        <dbReference type="EC" id="2.7.13.3"/>
    </reaction>
</comment>
<dbReference type="InterPro" id="IPR005467">
    <property type="entry name" value="His_kinase_dom"/>
</dbReference>
<name>A0A3P3TZS9_9BACL</name>
<keyword evidence="6" id="KW-0808">Transferase</keyword>
<evidence type="ECO:0000256" key="4">
    <source>
        <dbReference type="ARBA" id="ARBA00022475"/>
    </source>
</evidence>
<keyword evidence="10" id="KW-0902">Two-component regulatory system</keyword>
<keyword evidence="16" id="KW-1185">Reference proteome</keyword>
<dbReference type="GO" id="GO:0000155">
    <property type="term" value="F:phosphorelay sensor kinase activity"/>
    <property type="evidence" value="ECO:0007669"/>
    <property type="project" value="InterPro"/>
</dbReference>
<dbReference type="SMART" id="SM00387">
    <property type="entry name" value="HATPase_c"/>
    <property type="match status" value="1"/>
</dbReference>
<keyword evidence="8 15" id="KW-0418">Kinase</keyword>
<dbReference type="InterPro" id="IPR036890">
    <property type="entry name" value="HATPase_C_sf"/>
</dbReference>
<proteinExistence type="predicted"/>
<keyword evidence="4" id="KW-1003">Cell membrane</keyword>
<evidence type="ECO:0000256" key="12">
    <source>
        <dbReference type="SAM" id="Phobius"/>
    </source>
</evidence>
<evidence type="ECO:0000256" key="1">
    <source>
        <dbReference type="ARBA" id="ARBA00000085"/>
    </source>
</evidence>
<organism evidence="15 16">
    <name type="scientific">Paenibacillus oralis</name>
    <dbReference type="NCBI Taxonomy" id="2490856"/>
    <lineage>
        <taxon>Bacteria</taxon>
        <taxon>Bacillati</taxon>
        <taxon>Bacillota</taxon>
        <taxon>Bacilli</taxon>
        <taxon>Bacillales</taxon>
        <taxon>Paenibacillaceae</taxon>
        <taxon>Paenibacillus</taxon>
    </lineage>
</organism>
<dbReference type="Pfam" id="PF02518">
    <property type="entry name" value="HATPase_c"/>
    <property type="match status" value="1"/>
</dbReference>
<dbReference type="GO" id="GO:0005524">
    <property type="term" value="F:ATP binding"/>
    <property type="evidence" value="ECO:0007669"/>
    <property type="project" value="UniProtKB-KW"/>
</dbReference>
<keyword evidence="5" id="KW-0597">Phosphoprotein</keyword>
<dbReference type="PRINTS" id="PR00344">
    <property type="entry name" value="BCTRLSENSOR"/>
</dbReference>
<dbReference type="GO" id="GO:0005886">
    <property type="term" value="C:plasma membrane"/>
    <property type="evidence" value="ECO:0007669"/>
    <property type="project" value="UniProtKB-SubCell"/>
</dbReference>
<gene>
    <name evidence="15" type="ORF">EHV15_09890</name>
</gene>
<dbReference type="SUPFAM" id="SSF158472">
    <property type="entry name" value="HAMP domain-like"/>
    <property type="match status" value="1"/>
</dbReference>